<name>A0A5C5YYX1_9BACT</name>
<gene>
    <name evidence="1" type="ORF">CA13_13140</name>
</gene>
<protein>
    <recommendedName>
        <fullName evidence="3">Tetratricopeptide repeat protein</fullName>
    </recommendedName>
</protein>
<dbReference type="InterPro" id="IPR011990">
    <property type="entry name" value="TPR-like_helical_dom_sf"/>
</dbReference>
<dbReference type="OrthoDB" id="236867at2"/>
<organism evidence="1 2">
    <name type="scientific">Novipirellula herctigrandis</name>
    <dbReference type="NCBI Taxonomy" id="2527986"/>
    <lineage>
        <taxon>Bacteria</taxon>
        <taxon>Pseudomonadati</taxon>
        <taxon>Planctomycetota</taxon>
        <taxon>Planctomycetia</taxon>
        <taxon>Pirellulales</taxon>
        <taxon>Pirellulaceae</taxon>
        <taxon>Novipirellula</taxon>
    </lineage>
</organism>
<comment type="caution">
    <text evidence="1">The sequence shown here is derived from an EMBL/GenBank/DDBJ whole genome shotgun (WGS) entry which is preliminary data.</text>
</comment>
<dbReference type="Gene3D" id="1.25.40.10">
    <property type="entry name" value="Tetratricopeptide repeat domain"/>
    <property type="match status" value="1"/>
</dbReference>
<proteinExistence type="predicted"/>
<evidence type="ECO:0008006" key="3">
    <source>
        <dbReference type="Google" id="ProtNLM"/>
    </source>
</evidence>
<dbReference type="RefSeq" id="WP_146395026.1">
    <property type="nucleotide sequence ID" value="NZ_SJPJ01000001.1"/>
</dbReference>
<dbReference type="EMBL" id="SJPJ01000001">
    <property type="protein sequence ID" value="TWT79906.1"/>
    <property type="molecule type" value="Genomic_DNA"/>
</dbReference>
<reference evidence="1 2" key="1">
    <citation type="submission" date="2019-02" db="EMBL/GenBank/DDBJ databases">
        <title>Deep-cultivation of Planctomycetes and their phenomic and genomic characterization uncovers novel biology.</title>
        <authorList>
            <person name="Wiegand S."/>
            <person name="Jogler M."/>
            <person name="Boedeker C."/>
            <person name="Pinto D."/>
            <person name="Vollmers J."/>
            <person name="Rivas-Marin E."/>
            <person name="Kohn T."/>
            <person name="Peeters S.H."/>
            <person name="Heuer A."/>
            <person name="Rast P."/>
            <person name="Oberbeckmann S."/>
            <person name="Bunk B."/>
            <person name="Jeske O."/>
            <person name="Meyerdierks A."/>
            <person name="Storesund J.E."/>
            <person name="Kallscheuer N."/>
            <person name="Luecker S."/>
            <person name="Lage O.M."/>
            <person name="Pohl T."/>
            <person name="Merkel B.J."/>
            <person name="Hornburger P."/>
            <person name="Mueller R.-W."/>
            <person name="Bruemmer F."/>
            <person name="Labrenz M."/>
            <person name="Spormann A.M."/>
            <person name="Op Den Camp H."/>
            <person name="Overmann J."/>
            <person name="Amann R."/>
            <person name="Jetten M.S.M."/>
            <person name="Mascher T."/>
            <person name="Medema M.H."/>
            <person name="Devos D.P."/>
            <person name="Kaster A.-K."/>
            <person name="Ovreas L."/>
            <person name="Rohde M."/>
            <person name="Galperin M.Y."/>
            <person name="Jogler C."/>
        </authorList>
    </citation>
    <scope>NUCLEOTIDE SEQUENCE [LARGE SCALE GENOMIC DNA]</scope>
    <source>
        <strain evidence="1 2">CA13</strain>
    </source>
</reference>
<accession>A0A5C5YYX1</accession>
<sequence>MIHYVSDSMRRITSTQWTLFAIIAIIGFGQLGCRSTADSPPKVDATLGRFSSNASEAFAEGDIDDAIEQYRKAIRRAWAIDDPYESGTNAYNLAACMTSAGKDTEAKDWLLDARTELCRAKSSAGNAWLLEAKIAQQECRFEEANIYVDRAACCNPPCEGTPGGCTCCSQDPCKESCVTVIPCVGSRIKQKKATEQCEDDYNAQIHLARARLAAEVYDIKCAKQHFDCACELASEVCSEALQAELQNVAAMIHLAKGEILQAAWHFDKEAKHLRLAGNYREIPVALELAAAAYEQSGHTEIATNRMCRVARIWYGRGDSKQAWSYVQQAIRLAEYSYDESPRIRLALLVQEIEKTLADEGQALPVDTDDMMIVEPPA</sequence>
<dbReference type="SUPFAM" id="SSF48452">
    <property type="entry name" value="TPR-like"/>
    <property type="match status" value="1"/>
</dbReference>
<dbReference type="AlphaFoldDB" id="A0A5C5YYX1"/>
<keyword evidence="2" id="KW-1185">Reference proteome</keyword>
<evidence type="ECO:0000313" key="2">
    <source>
        <dbReference type="Proteomes" id="UP000315010"/>
    </source>
</evidence>
<evidence type="ECO:0000313" key="1">
    <source>
        <dbReference type="EMBL" id="TWT79906.1"/>
    </source>
</evidence>
<dbReference type="Proteomes" id="UP000315010">
    <property type="component" value="Unassembled WGS sequence"/>
</dbReference>